<organism evidence="10 12">
    <name type="scientific">Anaerotignum propionicum DSM 1682</name>
    <dbReference type="NCBI Taxonomy" id="991789"/>
    <lineage>
        <taxon>Bacteria</taxon>
        <taxon>Bacillati</taxon>
        <taxon>Bacillota</taxon>
        <taxon>Clostridia</taxon>
        <taxon>Lachnospirales</taxon>
        <taxon>Anaerotignaceae</taxon>
        <taxon>Anaerotignum</taxon>
    </lineage>
</organism>
<dbReference type="GO" id="GO:0015744">
    <property type="term" value="P:succinate transport"/>
    <property type="evidence" value="ECO:0007669"/>
    <property type="project" value="TreeGrafter"/>
</dbReference>
<protein>
    <submittedName>
        <fullName evidence="9">Inner membrane protein YjjP</fullName>
    </submittedName>
    <submittedName>
        <fullName evidence="10">Uncharacterized membrane protein YjjP, DUF1212 family</fullName>
    </submittedName>
</protein>
<dbReference type="InterPro" id="IPR010619">
    <property type="entry name" value="ThrE-like_N"/>
</dbReference>
<sequence length="251" mass="26634">MMDDNLLLKFALDAGELMLASGGETHRVQDTMHRILSVSHSTGVEALAMSTFLIVSIPSKKSGSLTLTRGVYNRSVNFGKICSVNEISRAFVSRQITLKEAAKRLEKISHTSAYRPISRIISSGVACGGFTLVLNGKLIDALAAFLFGILIGILINHSGKTKLPSFFTCLIGGFIAGAGSVIFQRFVPSAGTDMIIIGSIMPMLPGMTMTNSIRDIMEGHYISGTSKMAEALLIAFAIAGGVGFGITTMGH</sequence>
<feature type="transmembrane region" description="Helical" evidence="7">
    <location>
        <begin position="138"/>
        <end position="156"/>
    </location>
</feature>
<evidence type="ECO:0000259" key="8">
    <source>
        <dbReference type="Pfam" id="PF06738"/>
    </source>
</evidence>
<evidence type="ECO:0000313" key="11">
    <source>
        <dbReference type="Proteomes" id="UP000068026"/>
    </source>
</evidence>
<feature type="transmembrane region" description="Helical" evidence="7">
    <location>
        <begin position="163"/>
        <end position="183"/>
    </location>
</feature>
<keyword evidence="2" id="KW-1003">Cell membrane</keyword>
<feature type="domain" description="Threonine/serine exporter-like N-terminal" evidence="8">
    <location>
        <begin position="10"/>
        <end position="248"/>
    </location>
</feature>
<evidence type="ECO:0000313" key="9">
    <source>
        <dbReference type="EMBL" id="AMJ39705.1"/>
    </source>
</evidence>
<keyword evidence="5 7" id="KW-0472">Membrane</keyword>
<dbReference type="AlphaFoldDB" id="A0A0X8VBF9"/>
<feature type="transmembrane region" description="Helical" evidence="7">
    <location>
        <begin position="189"/>
        <end position="210"/>
    </location>
</feature>
<dbReference type="GO" id="GO:0022857">
    <property type="term" value="F:transmembrane transporter activity"/>
    <property type="evidence" value="ECO:0007669"/>
    <property type="project" value="InterPro"/>
</dbReference>
<gene>
    <name evidence="9" type="primary">yjjP</name>
    <name evidence="9" type="ORF">CPRO_00810</name>
    <name evidence="10" type="ORF">SAMN02745151_00276</name>
</gene>
<feature type="transmembrane region" description="Helical" evidence="7">
    <location>
        <begin position="231"/>
        <end position="250"/>
    </location>
</feature>
<dbReference type="InterPro" id="IPR050539">
    <property type="entry name" value="ThrE_Dicarb/AminoAcid_Exp"/>
</dbReference>
<evidence type="ECO:0000313" key="12">
    <source>
        <dbReference type="Proteomes" id="UP000184204"/>
    </source>
</evidence>
<accession>A0A0X8VBF9</accession>
<evidence type="ECO:0000256" key="2">
    <source>
        <dbReference type="ARBA" id="ARBA00022475"/>
    </source>
</evidence>
<dbReference type="Pfam" id="PF06738">
    <property type="entry name" value="ThrE"/>
    <property type="match status" value="1"/>
</dbReference>
<dbReference type="OrthoDB" id="9813917at2"/>
<evidence type="ECO:0000256" key="6">
    <source>
        <dbReference type="ARBA" id="ARBA00034125"/>
    </source>
</evidence>
<evidence type="ECO:0000256" key="5">
    <source>
        <dbReference type="ARBA" id="ARBA00023136"/>
    </source>
</evidence>
<evidence type="ECO:0000256" key="1">
    <source>
        <dbReference type="ARBA" id="ARBA00004651"/>
    </source>
</evidence>
<evidence type="ECO:0000256" key="3">
    <source>
        <dbReference type="ARBA" id="ARBA00022692"/>
    </source>
</evidence>
<dbReference type="Proteomes" id="UP000068026">
    <property type="component" value="Chromosome"/>
</dbReference>
<evidence type="ECO:0000313" key="10">
    <source>
        <dbReference type="EMBL" id="SHE29923.1"/>
    </source>
</evidence>
<dbReference type="Proteomes" id="UP000184204">
    <property type="component" value="Unassembled WGS sequence"/>
</dbReference>
<proteinExistence type="inferred from homology"/>
<evidence type="ECO:0000256" key="7">
    <source>
        <dbReference type="SAM" id="Phobius"/>
    </source>
</evidence>
<evidence type="ECO:0000256" key="4">
    <source>
        <dbReference type="ARBA" id="ARBA00022989"/>
    </source>
</evidence>
<dbReference type="PANTHER" id="PTHR34390:SF2">
    <property type="entry name" value="SUCCINATE TRANSPORTER SUBUNIT YJJP-RELATED"/>
    <property type="match status" value="1"/>
</dbReference>
<keyword evidence="11" id="KW-1185">Reference proteome</keyword>
<comment type="similarity">
    <text evidence="6">Belongs to the ThrE exporter (TC 2.A.79) family.</text>
</comment>
<keyword evidence="3 7" id="KW-0812">Transmembrane</keyword>
<reference evidence="12" key="3">
    <citation type="submission" date="2016-11" db="EMBL/GenBank/DDBJ databases">
        <authorList>
            <person name="Jaros S."/>
            <person name="Januszkiewicz K."/>
            <person name="Wedrychowicz H."/>
        </authorList>
    </citation>
    <scope>NUCLEOTIDE SEQUENCE [LARGE SCALE GENOMIC DNA]</scope>
    <source>
        <strain evidence="12">DSM 1682</strain>
    </source>
</reference>
<dbReference type="EMBL" id="FQUA01000001">
    <property type="protein sequence ID" value="SHE29923.1"/>
    <property type="molecule type" value="Genomic_DNA"/>
</dbReference>
<dbReference type="PANTHER" id="PTHR34390">
    <property type="entry name" value="UPF0442 PROTEIN YJJB-RELATED"/>
    <property type="match status" value="1"/>
</dbReference>
<name>A0A0X8VBF9_ANAPI</name>
<reference evidence="10" key="4">
    <citation type="submission" date="2016-11" db="EMBL/GenBank/DDBJ databases">
        <authorList>
            <person name="Varghese N."/>
            <person name="Submissions S."/>
        </authorList>
    </citation>
    <scope>NUCLEOTIDE SEQUENCE</scope>
    <source>
        <strain evidence="10">DSM 1682</strain>
    </source>
</reference>
<dbReference type="RefSeq" id="WP_066046619.1">
    <property type="nucleotide sequence ID" value="NZ_CP014223.1"/>
</dbReference>
<keyword evidence="4 7" id="KW-1133">Transmembrane helix</keyword>
<reference evidence="9 11" key="1">
    <citation type="journal article" date="2016" name="Genome Announc.">
        <title>Complete Genome Sequence of the Amino Acid-Fermenting Clostridium propionicum X2 (DSM 1682).</title>
        <authorList>
            <person name="Poehlein A."/>
            <person name="Schlien K."/>
            <person name="Chowdhury N.P."/>
            <person name="Gottschalk G."/>
            <person name="Buckel W."/>
            <person name="Daniel R."/>
        </authorList>
    </citation>
    <scope>NUCLEOTIDE SEQUENCE [LARGE SCALE GENOMIC DNA]</scope>
    <source>
        <strain evidence="9 11">X2</strain>
    </source>
</reference>
<dbReference type="GO" id="GO:0005886">
    <property type="term" value="C:plasma membrane"/>
    <property type="evidence" value="ECO:0007669"/>
    <property type="project" value="UniProtKB-SubCell"/>
</dbReference>
<dbReference type="EMBL" id="CP014223">
    <property type="protein sequence ID" value="AMJ39705.1"/>
    <property type="molecule type" value="Genomic_DNA"/>
</dbReference>
<dbReference type="KEGG" id="cpro:CPRO_00810"/>
<reference evidence="11" key="2">
    <citation type="submission" date="2016-01" db="EMBL/GenBank/DDBJ databases">
        <authorList>
            <person name="Poehlein A."/>
            <person name="Schlien K."/>
            <person name="Gottschalk G."/>
            <person name="Buckel W."/>
            <person name="Daniel R."/>
        </authorList>
    </citation>
    <scope>NUCLEOTIDE SEQUENCE [LARGE SCALE GENOMIC DNA]</scope>
    <source>
        <strain evidence="11">X2</strain>
    </source>
</reference>
<comment type="subcellular location">
    <subcellularLocation>
        <location evidence="1">Cell membrane</location>
        <topology evidence="1">Multi-pass membrane protein</topology>
    </subcellularLocation>
</comment>